<evidence type="ECO:0000313" key="2">
    <source>
        <dbReference type="EMBL" id="KAB1213618.1"/>
    </source>
</evidence>
<protein>
    <submittedName>
        <fullName evidence="2">Uncharacterized protein</fullName>
    </submittedName>
</protein>
<evidence type="ECO:0000256" key="1">
    <source>
        <dbReference type="SAM" id="Coils"/>
    </source>
</evidence>
<organism evidence="2 3">
    <name type="scientific">Morella rubra</name>
    <name type="common">Chinese bayberry</name>
    <dbReference type="NCBI Taxonomy" id="262757"/>
    <lineage>
        <taxon>Eukaryota</taxon>
        <taxon>Viridiplantae</taxon>
        <taxon>Streptophyta</taxon>
        <taxon>Embryophyta</taxon>
        <taxon>Tracheophyta</taxon>
        <taxon>Spermatophyta</taxon>
        <taxon>Magnoliopsida</taxon>
        <taxon>eudicotyledons</taxon>
        <taxon>Gunneridae</taxon>
        <taxon>Pentapetalae</taxon>
        <taxon>rosids</taxon>
        <taxon>fabids</taxon>
        <taxon>Fagales</taxon>
        <taxon>Myricaceae</taxon>
        <taxon>Morella</taxon>
    </lineage>
</organism>
<sequence length="549" mass="61797">MRVSGGSLQCDQSTLTVNKTGEPMEAIPSSEPLDLHAIHSRIRELADLHKTSCDDVVELAPSDSVELLKDCALDLESRVKQIVSECSNVDSLALEDLDAYLERLKEELNLVEAEGSKISDEIEVLARTNVEDSTRLEADLERLEYALDLFTSEGFKKEKAGAYVICPAHGKDQSNLMKESVDNKLQLCELEDQIERNKTYLKSLQDLEYMHKWVDAIEQIEDGLTGLKVIAFTENCIRLSLQTYITELEDLLHQQKIEQIVEPFEVIHELLIEVLEGTMELKSVEFSLGMSELVPVPNMVGASDLAAELGCEEVALEIWAGMGSVVETCNWVAIWRQLQLLNFCYGKGCHMGQSCGKALDRVGMYFRFLQLIFPNDVHITDILDAAKSHRLSVHYNECQGPHVELGKAFELNLNLMLLDDFYEADMSITKMMALNTDRIVLCTLRRLVVKSAHNTRCDYLDKDEIIVAHMVGGVDALIKISQGWPRLNSPLKLISLKSSEHSKEISLRLLSKVEEVVNPLDIHLRQNLSTFVNAVEEVLAEQMHLELLS</sequence>
<dbReference type="AlphaFoldDB" id="A0A6A1VPP2"/>
<keyword evidence="3" id="KW-1185">Reference proteome</keyword>
<gene>
    <name evidence="2" type="ORF">CJ030_MR5G020313</name>
</gene>
<dbReference type="PANTHER" id="PTHR36037">
    <property type="entry name" value="RNA-DIRECTED DNA POLYMERASE (REVERSE TRANSCRIPTASE)-RELATED FAMILY PROTEIN"/>
    <property type="match status" value="1"/>
</dbReference>
<dbReference type="EMBL" id="RXIC02000023">
    <property type="protein sequence ID" value="KAB1213618.1"/>
    <property type="molecule type" value="Genomic_DNA"/>
</dbReference>
<dbReference type="OrthoDB" id="1927690at2759"/>
<name>A0A6A1VPP2_9ROSI</name>
<dbReference type="Proteomes" id="UP000516437">
    <property type="component" value="Chromosome 5"/>
</dbReference>
<keyword evidence="1" id="KW-0175">Coiled coil</keyword>
<dbReference type="PANTHER" id="PTHR36037:SF1">
    <property type="entry name" value="RNA-DIRECTED DNA POLYMERASE (REVERSE TRANSCRIPTASE)-RELATED FAMILY PROTEIN"/>
    <property type="match status" value="1"/>
</dbReference>
<accession>A0A6A1VPP2</accession>
<feature type="coiled-coil region" evidence="1">
    <location>
        <begin position="94"/>
        <end position="121"/>
    </location>
</feature>
<evidence type="ECO:0000313" key="3">
    <source>
        <dbReference type="Proteomes" id="UP000516437"/>
    </source>
</evidence>
<reference evidence="2 3" key="1">
    <citation type="journal article" date="2019" name="Plant Biotechnol. J.">
        <title>The red bayberry genome and genetic basis of sex determination.</title>
        <authorList>
            <person name="Jia H.M."/>
            <person name="Jia H.J."/>
            <person name="Cai Q.L."/>
            <person name="Wang Y."/>
            <person name="Zhao H.B."/>
            <person name="Yang W.F."/>
            <person name="Wang G.Y."/>
            <person name="Li Y.H."/>
            <person name="Zhan D.L."/>
            <person name="Shen Y.T."/>
            <person name="Niu Q.F."/>
            <person name="Chang L."/>
            <person name="Qiu J."/>
            <person name="Zhao L."/>
            <person name="Xie H.B."/>
            <person name="Fu W.Y."/>
            <person name="Jin J."/>
            <person name="Li X.W."/>
            <person name="Jiao Y."/>
            <person name="Zhou C.C."/>
            <person name="Tu T."/>
            <person name="Chai C.Y."/>
            <person name="Gao J.L."/>
            <person name="Fan L.J."/>
            <person name="van de Weg E."/>
            <person name="Wang J.Y."/>
            <person name="Gao Z.S."/>
        </authorList>
    </citation>
    <scope>NUCLEOTIDE SEQUENCE [LARGE SCALE GENOMIC DNA]</scope>
    <source>
        <tissue evidence="2">Leaves</tissue>
    </source>
</reference>
<proteinExistence type="predicted"/>
<comment type="caution">
    <text evidence="2">The sequence shown here is derived from an EMBL/GenBank/DDBJ whole genome shotgun (WGS) entry which is preliminary data.</text>
</comment>